<gene>
    <name evidence="2" type="ORF">MOZ60_03045</name>
</gene>
<dbReference type="Pfam" id="PF13443">
    <property type="entry name" value="HTH_26"/>
    <property type="match status" value="1"/>
</dbReference>
<keyword evidence="3" id="KW-1185">Reference proteome</keyword>
<protein>
    <submittedName>
        <fullName evidence="2">Helix-turn-helix domain-containing protein</fullName>
    </submittedName>
</protein>
<dbReference type="RefSeq" id="WP_167836302.1">
    <property type="nucleotide sequence ID" value="NZ_JALBUR010000004.1"/>
</dbReference>
<accession>A0AB35U0D3</accession>
<proteinExistence type="predicted"/>
<sequence length="76" mass="8700">MIEYKIDVIEALKDAGYPVQRIRNEKLLSQSTLSSLRKNAYISMDALNTICILIHCQPGDVIQMNLSEEEKEQFAK</sequence>
<organism evidence="2 3">
    <name type="scientific">Grylomicrobium aquisgranensis</name>
    <dbReference type="NCBI Taxonomy" id="2926318"/>
    <lineage>
        <taxon>Bacteria</taxon>
        <taxon>Bacillati</taxon>
        <taxon>Bacillota</taxon>
        <taxon>Erysipelotrichia</taxon>
        <taxon>Erysipelotrichales</taxon>
        <taxon>Erysipelotrichaceae</taxon>
        <taxon>Grylomicrobium</taxon>
    </lineage>
</organism>
<dbReference type="InterPro" id="IPR001387">
    <property type="entry name" value="Cro/C1-type_HTH"/>
</dbReference>
<dbReference type="Proteomes" id="UP001286174">
    <property type="component" value="Unassembled WGS sequence"/>
</dbReference>
<name>A0AB35U0D3_9FIRM</name>
<comment type="caution">
    <text evidence="2">The sequence shown here is derived from an EMBL/GenBank/DDBJ whole genome shotgun (WGS) entry which is preliminary data.</text>
</comment>
<dbReference type="EMBL" id="JALBUR010000004">
    <property type="protein sequence ID" value="MDX8419067.1"/>
    <property type="molecule type" value="Genomic_DNA"/>
</dbReference>
<reference evidence="2 3" key="1">
    <citation type="submission" date="2022-03" db="EMBL/GenBank/DDBJ databases">
        <title>Novel taxa within the pig intestine.</title>
        <authorList>
            <person name="Wylensek D."/>
            <person name="Bishof K."/>
            <person name="Afrizal A."/>
            <person name="Clavel T."/>
        </authorList>
    </citation>
    <scope>NUCLEOTIDE SEQUENCE [LARGE SCALE GENOMIC DNA]</scope>
    <source>
        <strain evidence="2 3">CLA-KB-P133</strain>
    </source>
</reference>
<evidence type="ECO:0000313" key="2">
    <source>
        <dbReference type="EMBL" id="MDX8419067.1"/>
    </source>
</evidence>
<evidence type="ECO:0000313" key="3">
    <source>
        <dbReference type="Proteomes" id="UP001286174"/>
    </source>
</evidence>
<evidence type="ECO:0000259" key="1">
    <source>
        <dbReference type="Pfam" id="PF13443"/>
    </source>
</evidence>
<feature type="domain" description="HTH cro/C1-type" evidence="1">
    <location>
        <begin position="12"/>
        <end position="64"/>
    </location>
</feature>
<dbReference type="AlphaFoldDB" id="A0AB35U0D3"/>